<evidence type="ECO:0000313" key="1">
    <source>
        <dbReference type="EMBL" id="JAH13313.1"/>
    </source>
</evidence>
<name>A0A0E9QB46_ANGAN</name>
<protein>
    <submittedName>
        <fullName evidence="1">Uncharacterized protein</fullName>
    </submittedName>
</protein>
<dbReference type="AlphaFoldDB" id="A0A0E9QB46"/>
<dbReference type="EMBL" id="GBXM01095264">
    <property type="protein sequence ID" value="JAH13313.1"/>
    <property type="molecule type" value="Transcribed_RNA"/>
</dbReference>
<proteinExistence type="predicted"/>
<accession>A0A0E9QB46</accession>
<organism evidence="1">
    <name type="scientific">Anguilla anguilla</name>
    <name type="common">European freshwater eel</name>
    <name type="synonym">Muraena anguilla</name>
    <dbReference type="NCBI Taxonomy" id="7936"/>
    <lineage>
        <taxon>Eukaryota</taxon>
        <taxon>Metazoa</taxon>
        <taxon>Chordata</taxon>
        <taxon>Craniata</taxon>
        <taxon>Vertebrata</taxon>
        <taxon>Euteleostomi</taxon>
        <taxon>Actinopterygii</taxon>
        <taxon>Neopterygii</taxon>
        <taxon>Teleostei</taxon>
        <taxon>Anguilliformes</taxon>
        <taxon>Anguillidae</taxon>
        <taxon>Anguilla</taxon>
    </lineage>
</organism>
<reference evidence="1" key="2">
    <citation type="journal article" date="2015" name="Fish Shellfish Immunol.">
        <title>Early steps in the European eel (Anguilla anguilla)-Vibrio vulnificus interaction in the gills: Role of the RtxA13 toxin.</title>
        <authorList>
            <person name="Callol A."/>
            <person name="Pajuelo D."/>
            <person name="Ebbesson L."/>
            <person name="Teles M."/>
            <person name="MacKenzie S."/>
            <person name="Amaro C."/>
        </authorList>
    </citation>
    <scope>NUCLEOTIDE SEQUENCE</scope>
</reference>
<sequence>MFQINGKLDNNVNTGEGSDSSKHILIKKIILSV</sequence>
<reference evidence="1" key="1">
    <citation type="submission" date="2014-11" db="EMBL/GenBank/DDBJ databases">
        <authorList>
            <person name="Amaro Gonzalez C."/>
        </authorList>
    </citation>
    <scope>NUCLEOTIDE SEQUENCE</scope>
</reference>